<protein>
    <recommendedName>
        <fullName evidence="4">Transporter</fullName>
    </recommendedName>
</protein>
<evidence type="ECO:0000313" key="3">
    <source>
        <dbReference type="Proteomes" id="UP000186890"/>
    </source>
</evidence>
<reference evidence="3" key="1">
    <citation type="submission" date="2016-12" db="EMBL/GenBank/DDBJ databases">
        <authorList>
            <person name="Gulvik C.A."/>
        </authorList>
    </citation>
    <scope>NUCLEOTIDE SEQUENCE [LARGE SCALE GENOMIC DNA]</scope>
    <source>
        <strain evidence="3">NED12-00049-6B</strain>
    </source>
</reference>
<evidence type="ECO:0000256" key="1">
    <source>
        <dbReference type="SAM" id="Phobius"/>
    </source>
</evidence>
<dbReference type="RefSeq" id="WP_075104636.1">
    <property type="nucleotide sequence ID" value="NZ_MSJM01000003.1"/>
</dbReference>
<organism evidence="2 3">
    <name type="scientific">Streptococcus cuniculi</name>
    <dbReference type="NCBI Taxonomy" id="1432788"/>
    <lineage>
        <taxon>Bacteria</taxon>
        <taxon>Bacillati</taxon>
        <taxon>Bacillota</taxon>
        <taxon>Bacilli</taxon>
        <taxon>Lactobacillales</taxon>
        <taxon>Streptococcaceae</taxon>
        <taxon>Streptococcus</taxon>
    </lineage>
</organism>
<sequence length="205" mass="22979">MRKFLQNVVTEIVYYLELMLSAILAVALLILSLLLLGDLVSAIPNGIHGDTFLKEFLNRTITLAVGVEFIKMLCKQSPRTVIEVLLVAIARQLIVEHASSTDYLIGMVSVAILFAVRKYLFIQFDDSDNIVMRASQKVKVANIIARVKIPGEKGETLRDFVVRKLNEEEKTIAIGACVYLKNVALRVDNMHGDLVTRVEIIKSMY</sequence>
<keyword evidence="1" id="KW-0472">Membrane</keyword>
<evidence type="ECO:0008006" key="4">
    <source>
        <dbReference type="Google" id="ProtNLM"/>
    </source>
</evidence>
<evidence type="ECO:0000313" key="2">
    <source>
        <dbReference type="EMBL" id="OLF48286.1"/>
    </source>
</evidence>
<feature type="transmembrane region" description="Helical" evidence="1">
    <location>
        <begin position="104"/>
        <end position="122"/>
    </location>
</feature>
<name>A0A1Q8E913_9STRE</name>
<proteinExistence type="predicted"/>
<accession>A0A1Q8E913</accession>
<dbReference type="AlphaFoldDB" id="A0A1Q8E913"/>
<keyword evidence="1" id="KW-0812">Transmembrane</keyword>
<dbReference type="EMBL" id="MSJM01000003">
    <property type="protein sequence ID" value="OLF48286.1"/>
    <property type="molecule type" value="Genomic_DNA"/>
</dbReference>
<keyword evidence="3" id="KW-1185">Reference proteome</keyword>
<gene>
    <name evidence="2" type="ORF">BU202_04645</name>
</gene>
<comment type="caution">
    <text evidence="2">The sequence shown here is derived from an EMBL/GenBank/DDBJ whole genome shotgun (WGS) entry which is preliminary data.</text>
</comment>
<dbReference type="OrthoDB" id="362826at2"/>
<feature type="transmembrane region" description="Helical" evidence="1">
    <location>
        <begin position="12"/>
        <end position="36"/>
    </location>
</feature>
<keyword evidence="1" id="KW-1133">Transmembrane helix</keyword>
<dbReference type="Proteomes" id="UP000186890">
    <property type="component" value="Unassembled WGS sequence"/>
</dbReference>